<evidence type="ECO:0000313" key="2">
    <source>
        <dbReference type="EMBL" id="MEO3715597.1"/>
    </source>
</evidence>
<sequence>MAEDASRHWLAKLLIVVAGALGGAGIYGYLLYDFEFLISVILLLAGVFMVALSAMVDGYLRKNL</sequence>
<accession>A0ABV0GKH5</accession>
<evidence type="ECO:0000313" key="3">
    <source>
        <dbReference type="Proteomes" id="UP001462640"/>
    </source>
</evidence>
<evidence type="ECO:0000256" key="1">
    <source>
        <dbReference type="SAM" id="Phobius"/>
    </source>
</evidence>
<dbReference type="RefSeq" id="WP_347613145.1">
    <property type="nucleotide sequence ID" value="NZ_JBDPZC010000016.1"/>
</dbReference>
<gene>
    <name evidence="2" type="ORF">ABDJ40_22720</name>
</gene>
<comment type="caution">
    <text evidence="2">The sequence shown here is derived from an EMBL/GenBank/DDBJ whole genome shotgun (WGS) entry which is preliminary data.</text>
</comment>
<keyword evidence="1" id="KW-1133">Transmembrane helix</keyword>
<proteinExistence type="predicted"/>
<protein>
    <submittedName>
        <fullName evidence="2">Uncharacterized protein</fullName>
    </submittedName>
</protein>
<reference evidence="2 3" key="1">
    <citation type="submission" date="2024-05" db="EMBL/GenBank/DDBJ databases">
        <title>Roseateles sp. 2.12 16S ribosomal RNA gene Genome sequencing and assembly.</title>
        <authorList>
            <person name="Woo H."/>
        </authorList>
    </citation>
    <scope>NUCLEOTIDE SEQUENCE [LARGE SCALE GENOMIC DNA]</scope>
    <source>
        <strain evidence="2 3">2.12</strain>
    </source>
</reference>
<feature type="transmembrane region" description="Helical" evidence="1">
    <location>
        <begin position="9"/>
        <end position="30"/>
    </location>
</feature>
<keyword evidence="3" id="KW-1185">Reference proteome</keyword>
<dbReference type="Proteomes" id="UP001462640">
    <property type="component" value="Unassembled WGS sequence"/>
</dbReference>
<keyword evidence="1" id="KW-0812">Transmembrane</keyword>
<dbReference type="EMBL" id="JBDPZC010000016">
    <property type="protein sequence ID" value="MEO3715597.1"/>
    <property type="molecule type" value="Genomic_DNA"/>
</dbReference>
<organism evidence="2 3">
    <name type="scientific">Roseateles flavus</name>
    <dbReference type="NCBI Taxonomy" id="3149041"/>
    <lineage>
        <taxon>Bacteria</taxon>
        <taxon>Pseudomonadati</taxon>
        <taxon>Pseudomonadota</taxon>
        <taxon>Betaproteobacteria</taxon>
        <taxon>Burkholderiales</taxon>
        <taxon>Sphaerotilaceae</taxon>
        <taxon>Roseateles</taxon>
    </lineage>
</organism>
<name>A0ABV0GKH5_9BURK</name>
<feature type="transmembrane region" description="Helical" evidence="1">
    <location>
        <begin position="36"/>
        <end position="60"/>
    </location>
</feature>
<keyword evidence="1" id="KW-0472">Membrane</keyword>